<evidence type="ECO:0000313" key="2">
    <source>
        <dbReference type="Proteomes" id="UP001148838"/>
    </source>
</evidence>
<proteinExistence type="predicted"/>
<accession>A0ABQ8S9I2</accession>
<comment type="caution">
    <text evidence="1">The sequence shown here is derived from an EMBL/GenBank/DDBJ whole genome shotgun (WGS) entry which is preliminary data.</text>
</comment>
<sequence length="187" mass="21719">MAKAASQNTQIRVFFDNIGEIPRSLPAHLKGSPSLMKLSGKEFRMVSIPDGILTRELSKWIMPHVDILYNQIQKSTADSLKMKNAISSFEIEVIKIRNSIDNIECEEDNKEKRRRENTHISRNVAAKEVCDVILNHVRLRFSFRNHMLTANLFDSKHFPNYNKMFPEKTLKSVIETYPFLKLQQLKS</sequence>
<dbReference type="EMBL" id="JAJSOF020000031">
    <property type="protein sequence ID" value="KAJ4430561.1"/>
    <property type="molecule type" value="Genomic_DNA"/>
</dbReference>
<keyword evidence="2" id="KW-1185">Reference proteome</keyword>
<dbReference type="Proteomes" id="UP001148838">
    <property type="component" value="Unassembled WGS sequence"/>
</dbReference>
<name>A0ABQ8S9I2_PERAM</name>
<protein>
    <submittedName>
        <fullName evidence="1">Uncharacterized protein</fullName>
    </submittedName>
</protein>
<gene>
    <name evidence="1" type="ORF">ANN_19149</name>
</gene>
<evidence type="ECO:0000313" key="1">
    <source>
        <dbReference type="EMBL" id="KAJ4430561.1"/>
    </source>
</evidence>
<reference evidence="1 2" key="1">
    <citation type="journal article" date="2022" name="Allergy">
        <title>Genome assembly and annotation of Periplaneta americana reveal a comprehensive cockroach allergen profile.</title>
        <authorList>
            <person name="Wang L."/>
            <person name="Xiong Q."/>
            <person name="Saelim N."/>
            <person name="Wang L."/>
            <person name="Nong W."/>
            <person name="Wan A.T."/>
            <person name="Shi M."/>
            <person name="Liu X."/>
            <person name="Cao Q."/>
            <person name="Hui J.H.L."/>
            <person name="Sookrung N."/>
            <person name="Leung T.F."/>
            <person name="Tungtrongchitr A."/>
            <person name="Tsui S.K.W."/>
        </authorList>
    </citation>
    <scope>NUCLEOTIDE SEQUENCE [LARGE SCALE GENOMIC DNA]</scope>
    <source>
        <strain evidence="1">PWHHKU_190912</strain>
    </source>
</reference>
<organism evidence="1 2">
    <name type="scientific">Periplaneta americana</name>
    <name type="common">American cockroach</name>
    <name type="synonym">Blatta americana</name>
    <dbReference type="NCBI Taxonomy" id="6978"/>
    <lineage>
        <taxon>Eukaryota</taxon>
        <taxon>Metazoa</taxon>
        <taxon>Ecdysozoa</taxon>
        <taxon>Arthropoda</taxon>
        <taxon>Hexapoda</taxon>
        <taxon>Insecta</taxon>
        <taxon>Pterygota</taxon>
        <taxon>Neoptera</taxon>
        <taxon>Polyneoptera</taxon>
        <taxon>Dictyoptera</taxon>
        <taxon>Blattodea</taxon>
        <taxon>Blattoidea</taxon>
        <taxon>Blattidae</taxon>
        <taxon>Blattinae</taxon>
        <taxon>Periplaneta</taxon>
    </lineage>
</organism>